<evidence type="ECO:0008006" key="2">
    <source>
        <dbReference type="Google" id="ProtNLM"/>
    </source>
</evidence>
<dbReference type="GO" id="GO:0046872">
    <property type="term" value="F:metal ion binding"/>
    <property type="evidence" value="ECO:0007669"/>
    <property type="project" value="InterPro"/>
</dbReference>
<dbReference type="SUPFAM" id="SSF63411">
    <property type="entry name" value="LuxS/MPP-like metallohydrolase"/>
    <property type="match status" value="1"/>
</dbReference>
<comment type="caution">
    <text evidence="1">The sequence shown here is derived from an EMBL/GenBank/DDBJ whole genome shotgun (WGS) entry which is preliminary data.</text>
</comment>
<sequence>MLQTMSAYNFPDDYIKKEEEIVRNVTLEAHKMLAQKYIIPDKMIYVVVGDAETQLEPLKKVGFGYPVLIED</sequence>
<organism evidence="1">
    <name type="scientific">marine sediment metagenome</name>
    <dbReference type="NCBI Taxonomy" id="412755"/>
    <lineage>
        <taxon>unclassified sequences</taxon>
        <taxon>metagenomes</taxon>
        <taxon>ecological metagenomes</taxon>
    </lineage>
</organism>
<dbReference type="Gene3D" id="3.30.830.10">
    <property type="entry name" value="Metalloenzyme, LuxS/M16 peptidase-like"/>
    <property type="match status" value="1"/>
</dbReference>
<gene>
    <name evidence="1" type="ORF">S12H4_01394</name>
</gene>
<dbReference type="AlphaFoldDB" id="X1R4C7"/>
<evidence type="ECO:0000313" key="1">
    <source>
        <dbReference type="EMBL" id="GAI61936.1"/>
    </source>
</evidence>
<reference evidence="1" key="1">
    <citation type="journal article" date="2014" name="Front. Microbiol.">
        <title>High frequency of phylogenetically diverse reductive dehalogenase-homologous genes in deep subseafloor sedimentary metagenomes.</title>
        <authorList>
            <person name="Kawai M."/>
            <person name="Futagami T."/>
            <person name="Toyoda A."/>
            <person name="Takaki Y."/>
            <person name="Nishi S."/>
            <person name="Hori S."/>
            <person name="Arai W."/>
            <person name="Tsubouchi T."/>
            <person name="Morono Y."/>
            <person name="Uchiyama I."/>
            <person name="Ito T."/>
            <person name="Fujiyama A."/>
            <person name="Inagaki F."/>
            <person name="Takami H."/>
        </authorList>
    </citation>
    <scope>NUCLEOTIDE SEQUENCE</scope>
    <source>
        <strain evidence="1">Expedition CK06-06</strain>
    </source>
</reference>
<proteinExistence type="predicted"/>
<accession>X1R4C7</accession>
<name>X1R4C7_9ZZZZ</name>
<protein>
    <recommendedName>
        <fullName evidence="2">Peptidase M16 C-terminal domain-containing protein</fullName>
    </recommendedName>
</protein>
<dbReference type="InterPro" id="IPR011249">
    <property type="entry name" value="Metalloenz_LuxS/M16"/>
</dbReference>
<dbReference type="EMBL" id="BARW01000274">
    <property type="protein sequence ID" value="GAI61936.1"/>
    <property type="molecule type" value="Genomic_DNA"/>
</dbReference>